<dbReference type="AlphaFoldDB" id="A0A1Y1HWM6"/>
<name>A0A1Y1HWM6_KLENI</name>
<protein>
    <submittedName>
        <fullName evidence="2">Uncharacterized protein</fullName>
    </submittedName>
</protein>
<accession>A0A1Y1HWM6</accession>
<evidence type="ECO:0000313" key="3">
    <source>
        <dbReference type="Proteomes" id="UP000054558"/>
    </source>
</evidence>
<feature type="compositionally biased region" description="Basic and acidic residues" evidence="1">
    <location>
        <begin position="278"/>
        <end position="287"/>
    </location>
</feature>
<evidence type="ECO:0000256" key="1">
    <source>
        <dbReference type="SAM" id="MobiDB-lite"/>
    </source>
</evidence>
<reference evidence="2 3" key="1">
    <citation type="journal article" date="2014" name="Nat. Commun.">
        <title>Klebsormidium flaccidum genome reveals primary factors for plant terrestrial adaptation.</title>
        <authorList>
            <person name="Hori K."/>
            <person name="Maruyama F."/>
            <person name="Fujisawa T."/>
            <person name="Togashi T."/>
            <person name="Yamamoto N."/>
            <person name="Seo M."/>
            <person name="Sato S."/>
            <person name="Yamada T."/>
            <person name="Mori H."/>
            <person name="Tajima N."/>
            <person name="Moriyama T."/>
            <person name="Ikeuchi M."/>
            <person name="Watanabe M."/>
            <person name="Wada H."/>
            <person name="Kobayashi K."/>
            <person name="Saito M."/>
            <person name="Masuda T."/>
            <person name="Sasaki-Sekimoto Y."/>
            <person name="Mashiguchi K."/>
            <person name="Awai K."/>
            <person name="Shimojima M."/>
            <person name="Masuda S."/>
            <person name="Iwai M."/>
            <person name="Nobusawa T."/>
            <person name="Narise T."/>
            <person name="Kondo S."/>
            <person name="Saito H."/>
            <person name="Sato R."/>
            <person name="Murakawa M."/>
            <person name="Ihara Y."/>
            <person name="Oshima-Yamada Y."/>
            <person name="Ohtaka K."/>
            <person name="Satoh M."/>
            <person name="Sonobe K."/>
            <person name="Ishii M."/>
            <person name="Ohtani R."/>
            <person name="Kanamori-Sato M."/>
            <person name="Honoki R."/>
            <person name="Miyazaki D."/>
            <person name="Mochizuki H."/>
            <person name="Umetsu J."/>
            <person name="Higashi K."/>
            <person name="Shibata D."/>
            <person name="Kamiya Y."/>
            <person name="Sato N."/>
            <person name="Nakamura Y."/>
            <person name="Tabata S."/>
            <person name="Ida S."/>
            <person name="Kurokawa K."/>
            <person name="Ohta H."/>
        </authorList>
    </citation>
    <scope>NUCLEOTIDE SEQUENCE [LARGE SCALE GENOMIC DNA]</scope>
    <source>
        <strain evidence="2 3">NIES-2285</strain>
    </source>
</reference>
<dbReference type="EMBL" id="DF237028">
    <property type="protein sequence ID" value="GAQ81381.1"/>
    <property type="molecule type" value="Genomic_DNA"/>
</dbReference>
<organism evidence="2 3">
    <name type="scientific">Klebsormidium nitens</name>
    <name type="common">Green alga</name>
    <name type="synonym">Ulothrix nitens</name>
    <dbReference type="NCBI Taxonomy" id="105231"/>
    <lineage>
        <taxon>Eukaryota</taxon>
        <taxon>Viridiplantae</taxon>
        <taxon>Streptophyta</taxon>
        <taxon>Klebsormidiophyceae</taxon>
        <taxon>Klebsormidiales</taxon>
        <taxon>Klebsormidiaceae</taxon>
        <taxon>Klebsormidium</taxon>
    </lineage>
</organism>
<proteinExistence type="predicted"/>
<dbReference type="PANTHER" id="PTHR36410">
    <property type="entry name" value="EXPRESSED PROTEIN"/>
    <property type="match status" value="1"/>
</dbReference>
<keyword evidence="3" id="KW-1185">Reference proteome</keyword>
<evidence type="ECO:0000313" key="2">
    <source>
        <dbReference type="EMBL" id="GAQ81381.1"/>
    </source>
</evidence>
<dbReference type="PANTHER" id="PTHR36410:SF1">
    <property type="entry name" value="EXPRESSED PROTEIN"/>
    <property type="match status" value="1"/>
</dbReference>
<gene>
    <name evidence="2" type="ORF">KFL_000790060</name>
</gene>
<dbReference type="Proteomes" id="UP000054558">
    <property type="component" value="Unassembled WGS sequence"/>
</dbReference>
<sequence>MASARVVGTSAWRRLLRRAAGGCKFDTIHGGIRSMHAQLQPASRAVCSPAREGGAHRGLSTLLHANGGILHSLPLGAKAISSPDVVLEPQLIGPSAWFSSTLLRRAVHGSPPAHSEGTVTAAFGHKVRQAFDEEMADAHKHGGHSSDKGIGTGTREAMDPAVTVVDHERQEGGETLVVRVVERTVVEETVQEPAKPGEHGYGAKYATRSFEEGFGTRMGQDDEQNENDPALHQVDAEHDPTAQPQKPTHGEASYGDDYHTRSSEEGFGTRMGQDSQPDDPKLHETTN</sequence>
<feature type="region of interest" description="Disordered" evidence="1">
    <location>
        <begin position="215"/>
        <end position="287"/>
    </location>
</feature>